<accession>W0REC0</accession>
<dbReference type="AlphaFoldDB" id="W0REC0"/>
<dbReference type="InterPro" id="IPR031316">
    <property type="entry name" value="FlgM_C"/>
</dbReference>
<evidence type="ECO:0000256" key="1">
    <source>
        <dbReference type="SAM" id="MobiDB-lite"/>
    </source>
</evidence>
<dbReference type="HOGENOM" id="CLU_2259737_0_0_0"/>
<dbReference type="eggNOG" id="COG2747">
    <property type="taxonomic scope" value="Bacteria"/>
</dbReference>
<feature type="compositionally biased region" description="Low complexity" evidence="1">
    <location>
        <begin position="56"/>
        <end position="70"/>
    </location>
</feature>
<dbReference type="InterPro" id="IPR035890">
    <property type="entry name" value="Anti-sigma-28_factor_FlgM_sf"/>
</dbReference>
<dbReference type="SUPFAM" id="SSF101498">
    <property type="entry name" value="Anti-sigma factor FlgM"/>
    <property type="match status" value="1"/>
</dbReference>
<keyword evidence="4" id="KW-1185">Reference proteome</keyword>
<feature type="region of interest" description="Disordered" evidence="1">
    <location>
        <begin position="1"/>
        <end position="70"/>
    </location>
</feature>
<dbReference type="KEGG" id="gba:J421_0166"/>
<dbReference type="STRING" id="861299.J421_0166"/>
<feature type="domain" description="Anti-sigma-28 factor FlgM C-terminal" evidence="2">
    <location>
        <begin position="45"/>
        <end position="99"/>
    </location>
</feature>
<dbReference type="EMBL" id="CP007128">
    <property type="protein sequence ID" value="AHG87703.1"/>
    <property type="molecule type" value="Genomic_DNA"/>
</dbReference>
<evidence type="ECO:0000313" key="3">
    <source>
        <dbReference type="EMBL" id="AHG87703.1"/>
    </source>
</evidence>
<protein>
    <submittedName>
        <fullName evidence="3">Anti-sigma-28 factor FlgM family protein</fullName>
    </submittedName>
</protein>
<sequence>MKIQGQRSEALRPATQTPAVQGTTAEPKAQPAQGGTTGTGARRSDSVQISDAGRALSTGETSGSSSLTPERVAELRRRVLEGAYNANHVVSQVAQRILERGDV</sequence>
<evidence type="ECO:0000259" key="2">
    <source>
        <dbReference type="Pfam" id="PF04316"/>
    </source>
</evidence>
<dbReference type="InParanoid" id="W0REC0"/>
<gene>
    <name evidence="3" type="ORF">J421_0166</name>
</gene>
<dbReference type="Pfam" id="PF04316">
    <property type="entry name" value="FlgM"/>
    <property type="match status" value="1"/>
</dbReference>
<organism evidence="3 4">
    <name type="scientific">Gemmatirosa kalamazoonensis</name>
    <dbReference type="NCBI Taxonomy" id="861299"/>
    <lineage>
        <taxon>Bacteria</taxon>
        <taxon>Pseudomonadati</taxon>
        <taxon>Gemmatimonadota</taxon>
        <taxon>Gemmatimonadia</taxon>
        <taxon>Gemmatimonadales</taxon>
        <taxon>Gemmatimonadaceae</taxon>
        <taxon>Gemmatirosa</taxon>
    </lineage>
</organism>
<name>W0REC0_9BACT</name>
<proteinExistence type="predicted"/>
<dbReference type="OrthoDB" id="9798149at2"/>
<dbReference type="RefSeq" id="WP_104022096.1">
    <property type="nucleotide sequence ID" value="NZ_CP007128.1"/>
</dbReference>
<feature type="compositionally biased region" description="Polar residues" evidence="1">
    <location>
        <begin position="14"/>
        <end position="24"/>
    </location>
</feature>
<evidence type="ECO:0000313" key="4">
    <source>
        <dbReference type="Proteomes" id="UP000019151"/>
    </source>
</evidence>
<dbReference type="Proteomes" id="UP000019151">
    <property type="component" value="Chromosome"/>
</dbReference>
<reference evidence="3 4" key="1">
    <citation type="journal article" date="2014" name="Genome Announc.">
        <title>Genome Sequence and Methylome of Soil Bacterium Gemmatirosa kalamazoonensis KBS708T, a Member of the Rarely Cultivated Gemmatimonadetes Phylum.</title>
        <authorList>
            <person name="Debruyn J.M."/>
            <person name="Radosevich M."/>
            <person name="Wommack K.E."/>
            <person name="Polson S.W."/>
            <person name="Hauser L.J."/>
            <person name="Fawaz M.N."/>
            <person name="Korlach J."/>
            <person name="Tsai Y.C."/>
        </authorList>
    </citation>
    <scope>NUCLEOTIDE SEQUENCE [LARGE SCALE GENOMIC DNA]</scope>
    <source>
        <strain evidence="3 4">KBS708</strain>
    </source>
</reference>